<dbReference type="PANTHER" id="PTHR33603">
    <property type="entry name" value="METHYLTRANSFERASE"/>
    <property type="match status" value="1"/>
</dbReference>
<evidence type="ECO:0000256" key="6">
    <source>
        <dbReference type="HAMAP-Rule" id="MF_00658"/>
    </source>
</evidence>
<evidence type="ECO:0000256" key="5">
    <source>
        <dbReference type="ARBA" id="ARBA00038303"/>
    </source>
</evidence>
<sequence length="159" mass="18382">MKYHIITIGKIKEAYLTAGMNEFLKRMKPFAQVEITVLAEEKMPARPSPAEKMQVLEKEGAKMSAHIRDTSYIYALDVQGRLLSSECLAAQMEEKSVHGYSEFTFIIGGPFGLAESVRTRAHQCISFGRMTFTHQMMRLLLLEQLYRVNKIQRHEPYHW</sequence>
<comment type="caution">
    <text evidence="7">The sequence shown here is derived from an EMBL/GenBank/DDBJ whole genome shotgun (WGS) entry which is preliminary data.</text>
</comment>
<dbReference type="PIRSF" id="PIRSF004505">
    <property type="entry name" value="MT_bac"/>
    <property type="match status" value="1"/>
</dbReference>
<gene>
    <name evidence="6" type="primary">rlmH</name>
    <name evidence="7" type="ORF">HMPREF0889_1210</name>
    <name evidence="8" type="ORF">HMPREF1039_0064</name>
</gene>
<evidence type="ECO:0000313" key="7">
    <source>
        <dbReference type="EMBL" id="EFD93536.1"/>
    </source>
</evidence>
<dbReference type="InterPro" id="IPR029026">
    <property type="entry name" value="tRNA_m1G_MTases_N"/>
</dbReference>
<dbReference type="OrthoDB" id="9806643at2"/>
<evidence type="ECO:0000256" key="3">
    <source>
        <dbReference type="ARBA" id="ARBA00022679"/>
    </source>
</evidence>
<dbReference type="Proteomes" id="UP000004018">
    <property type="component" value="Unassembled WGS sequence"/>
</dbReference>
<comment type="catalytic activity">
    <reaction evidence="6">
        <text>pseudouridine(1915) in 23S rRNA + S-adenosyl-L-methionine = N(3)-methylpseudouridine(1915) in 23S rRNA + S-adenosyl-L-homocysteine + H(+)</text>
        <dbReference type="Rhea" id="RHEA:42752"/>
        <dbReference type="Rhea" id="RHEA-COMP:10221"/>
        <dbReference type="Rhea" id="RHEA-COMP:10222"/>
        <dbReference type="ChEBI" id="CHEBI:15378"/>
        <dbReference type="ChEBI" id="CHEBI:57856"/>
        <dbReference type="ChEBI" id="CHEBI:59789"/>
        <dbReference type="ChEBI" id="CHEBI:65314"/>
        <dbReference type="ChEBI" id="CHEBI:74486"/>
        <dbReference type="EC" id="2.1.1.177"/>
    </reaction>
</comment>
<reference evidence="7" key="2">
    <citation type="submission" date="2009-12" db="EMBL/GenBank/DDBJ databases">
        <authorList>
            <person name="Madupu R."/>
            <person name="Durkin A.S."/>
            <person name="Torralba M."/>
            <person name="Methe B."/>
            <person name="Sutton G.G."/>
            <person name="Strausberg R.L."/>
            <person name="Nelson K.E."/>
        </authorList>
    </citation>
    <scope>NUCLEOTIDE SEQUENCE</scope>
    <source>
        <strain evidence="7">28L</strain>
    </source>
</reference>
<feature type="binding site" evidence="6">
    <location>
        <begin position="127"/>
        <end position="132"/>
    </location>
    <ligand>
        <name>S-adenosyl-L-methionine</name>
        <dbReference type="ChEBI" id="CHEBI:59789"/>
    </ligand>
</feature>
<dbReference type="RefSeq" id="WP_007390624.1">
    <property type="nucleotide sequence ID" value="NZ_ADGP01000023.1"/>
</dbReference>
<evidence type="ECO:0000313" key="8">
    <source>
        <dbReference type="EMBL" id="EGL41834.1"/>
    </source>
</evidence>
<evidence type="ECO:0000256" key="2">
    <source>
        <dbReference type="ARBA" id="ARBA00022603"/>
    </source>
</evidence>
<dbReference type="EC" id="2.1.1.177" evidence="6"/>
<evidence type="ECO:0000256" key="4">
    <source>
        <dbReference type="ARBA" id="ARBA00022691"/>
    </source>
</evidence>
<evidence type="ECO:0000313" key="9">
    <source>
        <dbReference type="Proteomes" id="UP000003242"/>
    </source>
</evidence>
<dbReference type="InterPro" id="IPR003742">
    <property type="entry name" value="RlmH-like"/>
</dbReference>
<comment type="subcellular location">
    <subcellularLocation>
        <location evidence="6">Cytoplasm</location>
    </subcellularLocation>
</comment>
<dbReference type="Gene3D" id="3.40.1280.10">
    <property type="match status" value="1"/>
</dbReference>
<keyword evidence="6" id="KW-0963">Cytoplasm</keyword>
<dbReference type="AlphaFoldDB" id="D3LW69"/>
<dbReference type="NCBIfam" id="NF000985">
    <property type="entry name" value="PRK00103.1-3"/>
    <property type="match status" value="1"/>
</dbReference>
<organism evidence="7 9">
    <name type="scientific">Megasphaera lornae</name>
    <dbReference type="NCBI Taxonomy" id="1000568"/>
    <lineage>
        <taxon>Bacteria</taxon>
        <taxon>Bacillati</taxon>
        <taxon>Bacillota</taxon>
        <taxon>Negativicutes</taxon>
        <taxon>Veillonellales</taxon>
        <taxon>Veillonellaceae</taxon>
        <taxon>Megasphaera</taxon>
    </lineage>
</organism>
<proteinExistence type="inferred from homology"/>
<feature type="binding site" evidence="6">
    <location>
        <position position="76"/>
    </location>
    <ligand>
        <name>S-adenosyl-L-methionine</name>
        <dbReference type="ChEBI" id="CHEBI:59789"/>
    </ligand>
</feature>
<dbReference type="STRING" id="699218.HMPREF0889_1210"/>
<dbReference type="eggNOG" id="COG1576">
    <property type="taxonomic scope" value="Bacteria"/>
</dbReference>
<keyword evidence="4 6" id="KW-0949">S-adenosyl-L-methionine</keyword>
<dbReference type="HAMAP" id="MF_00658">
    <property type="entry name" value="23SrRNA_methyltr_H"/>
    <property type="match status" value="1"/>
</dbReference>
<dbReference type="Pfam" id="PF02590">
    <property type="entry name" value="SPOUT_MTase"/>
    <property type="match status" value="1"/>
</dbReference>
<dbReference type="PANTHER" id="PTHR33603:SF1">
    <property type="entry name" value="RIBOSOMAL RNA LARGE SUBUNIT METHYLTRANSFERASE H"/>
    <property type="match status" value="1"/>
</dbReference>
<dbReference type="SUPFAM" id="SSF75217">
    <property type="entry name" value="alpha/beta knot"/>
    <property type="match status" value="1"/>
</dbReference>
<dbReference type="GO" id="GO:0070038">
    <property type="term" value="F:rRNA (pseudouridine-N3-)-methyltransferase activity"/>
    <property type="evidence" value="ECO:0007669"/>
    <property type="project" value="UniProtKB-UniRule"/>
</dbReference>
<dbReference type="EMBL" id="AFIJ01000008">
    <property type="protein sequence ID" value="EGL41834.1"/>
    <property type="molecule type" value="Genomic_DNA"/>
</dbReference>
<dbReference type="InterPro" id="IPR029028">
    <property type="entry name" value="Alpha/beta_knot_MTases"/>
</dbReference>
<keyword evidence="2 6" id="KW-0489">Methyltransferase</keyword>
<comment type="function">
    <text evidence="6">Specifically methylates the pseudouridine at position 1915 (m3Psi1915) in 23S rRNA.</text>
</comment>
<reference evidence="8 10" key="3">
    <citation type="submission" date="2011-04" db="EMBL/GenBank/DDBJ databases">
        <authorList>
            <person name="Harkins D.M."/>
            <person name="Madupu R."/>
            <person name="Durkin A.S."/>
            <person name="Torralba M."/>
            <person name="Methe B."/>
            <person name="Sutton G.G."/>
            <person name="Nelson K.E."/>
        </authorList>
    </citation>
    <scope>NUCLEOTIDE SEQUENCE [LARGE SCALE GENOMIC DNA]</scope>
    <source>
        <strain evidence="8 10">UPII 199-6</strain>
    </source>
</reference>
<comment type="similarity">
    <text evidence="5 6">Belongs to the RNA methyltransferase RlmH family.</text>
</comment>
<protein>
    <recommendedName>
        <fullName evidence="6">Ribosomal RNA large subunit methyltransferase H</fullName>
        <ecNumber evidence="6">2.1.1.177</ecNumber>
    </recommendedName>
    <alternativeName>
        <fullName evidence="6">23S rRNA (pseudouridine1915-N3)-methyltransferase</fullName>
    </alternativeName>
    <alternativeName>
        <fullName evidence="6">23S rRNA m3Psi1915 methyltransferase</fullName>
    </alternativeName>
    <alternativeName>
        <fullName evidence="6">rRNA (pseudouridine-N3-)-methyltransferase RlmH</fullName>
    </alternativeName>
</protein>
<feature type="binding site" evidence="6">
    <location>
        <position position="108"/>
    </location>
    <ligand>
        <name>S-adenosyl-L-methionine</name>
        <dbReference type="ChEBI" id="CHEBI:59789"/>
    </ligand>
</feature>
<evidence type="ECO:0000256" key="1">
    <source>
        <dbReference type="ARBA" id="ARBA00022552"/>
    </source>
</evidence>
<reference evidence="9" key="1">
    <citation type="submission" date="2009-12" db="EMBL/GenBank/DDBJ databases">
        <title>Sequence of Clostridiales genomosp. BVAB3 str. UPII9-5.</title>
        <authorList>
            <person name="Madupu R."/>
            <person name="Durkin A.S."/>
            <person name="Torralba M."/>
            <person name="Methe B."/>
            <person name="Sutton G.G."/>
            <person name="Strausberg R.L."/>
            <person name="Nelson K.E."/>
        </authorList>
    </citation>
    <scope>NUCLEOTIDE SEQUENCE [LARGE SCALE GENOMIC DNA]</scope>
    <source>
        <strain evidence="9">28L</strain>
    </source>
</reference>
<name>D3LW69_9FIRM</name>
<keyword evidence="3 6" id="KW-0808">Transferase</keyword>
<evidence type="ECO:0000313" key="10">
    <source>
        <dbReference type="Proteomes" id="UP000004018"/>
    </source>
</evidence>
<comment type="subunit">
    <text evidence="6">Homodimer.</text>
</comment>
<dbReference type="EMBL" id="ADGP01000023">
    <property type="protein sequence ID" value="EFD93536.1"/>
    <property type="molecule type" value="Genomic_DNA"/>
</dbReference>
<accession>D3LW69</accession>
<dbReference type="GO" id="GO:0005737">
    <property type="term" value="C:cytoplasm"/>
    <property type="evidence" value="ECO:0007669"/>
    <property type="project" value="UniProtKB-SubCell"/>
</dbReference>
<keyword evidence="10" id="KW-1185">Reference proteome</keyword>
<dbReference type="Proteomes" id="UP000003242">
    <property type="component" value="Unassembled WGS sequence"/>
</dbReference>
<dbReference type="CDD" id="cd18081">
    <property type="entry name" value="RlmH-like"/>
    <property type="match status" value="1"/>
</dbReference>
<keyword evidence="1 6" id="KW-0698">rRNA processing</keyword>